<dbReference type="Pfam" id="PF10484">
    <property type="entry name" value="MRP-S23"/>
    <property type="match status" value="1"/>
</dbReference>
<evidence type="ECO:0000256" key="1">
    <source>
        <dbReference type="ARBA" id="ARBA00004173"/>
    </source>
</evidence>
<dbReference type="InterPro" id="IPR059242">
    <property type="entry name" value="mS23_dom"/>
</dbReference>
<sequence length="148" mass="17047">MAGNRLQRIGSIFERMTGLLKAGAIKEQDKPIWYDVYKTFPPKHEPTFARPPVEKTINPIFYPEDVIRGKFLKIFGSPDVHNLMKPGEKSIMQRFVEKYQEIEKSRKFSNEDDIFRATESALEQDGLKFVRAAPANRSIVGSLDEKKD</sequence>
<dbReference type="OrthoDB" id="10012356at2759"/>
<dbReference type="AlphaFoldDB" id="A0A4Y2P6D1"/>
<reference evidence="8 9" key="1">
    <citation type="journal article" date="2019" name="Sci. Rep.">
        <title>Orb-weaving spider Araneus ventricosus genome elucidates the spidroin gene catalogue.</title>
        <authorList>
            <person name="Kono N."/>
            <person name="Nakamura H."/>
            <person name="Ohtoshi R."/>
            <person name="Moran D.A.P."/>
            <person name="Shinohara A."/>
            <person name="Yoshida Y."/>
            <person name="Fujiwara M."/>
            <person name="Mori M."/>
            <person name="Tomita M."/>
            <person name="Arakawa K."/>
        </authorList>
    </citation>
    <scope>NUCLEOTIDE SEQUENCE [LARGE SCALE GENOMIC DNA]</scope>
</reference>
<dbReference type="InterPro" id="IPR019520">
    <property type="entry name" value="Ribosomal_mS23_met"/>
</dbReference>
<dbReference type="GO" id="GO:0005840">
    <property type="term" value="C:ribosome"/>
    <property type="evidence" value="ECO:0007669"/>
    <property type="project" value="UniProtKB-KW"/>
</dbReference>
<accession>A0A4Y2P6D1</accession>
<dbReference type="GO" id="GO:0003735">
    <property type="term" value="F:structural constituent of ribosome"/>
    <property type="evidence" value="ECO:0007669"/>
    <property type="project" value="InterPro"/>
</dbReference>
<dbReference type="CDD" id="cd23701">
    <property type="entry name" value="At1g26750"/>
    <property type="match status" value="1"/>
</dbReference>
<dbReference type="PANTHER" id="PTHR15925:SF2">
    <property type="entry name" value="SMALL RIBOSOMAL SUBUNIT PROTEIN MS23"/>
    <property type="match status" value="1"/>
</dbReference>
<dbReference type="GO" id="GO:0006412">
    <property type="term" value="P:translation"/>
    <property type="evidence" value="ECO:0007669"/>
    <property type="project" value="InterPro"/>
</dbReference>
<evidence type="ECO:0000256" key="3">
    <source>
        <dbReference type="ARBA" id="ARBA00022980"/>
    </source>
</evidence>
<evidence type="ECO:0000259" key="7">
    <source>
        <dbReference type="Pfam" id="PF10484"/>
    </source>
</evidence>
<organism evidence="8 9">
    <name type="scientific">Araneus ventricosus</name>
    <name type="common">Orbweaver spider</name>
    <name type="synonym">Epeira ventricosa</name>
    <dbReference type="NCBI Taxonomy" id="182803"/>
    <lineage>
        <taxon>Eukaryota</taxon>
        <taxon>Metazoa</taxon>
        <taxon>Ecdysozoa</taxon>
        <taxon>Arthropoda</taxon>
        <taxon>Chelicerata</taxon>
        <taxon>Arachnida</taxon>
        <taxon>Araneae</taxon>
        <taxon>Araneomorphae</taxon>
        <taxon>Entelegynae</taxon>
        <taxon>Araneoidea</taxon>
        <taxon>Araneidae</taxon>
        <taxon>Araneus</taxon>
    </lineage>
</organism>
<evidence type="ECO:0000313" key="8">
    <source>
        <dbReference type="EMBL" id="GBN45586.1"/>
    </source>
</evidence>
<evidence type="ECO:0000256" key="4">
    <source>
        <dbReference type="ARBA" id="ARBA00023128"/>
    </source>
</evidence>
<dbReference type="InterPro" id="IPR023611">
    <property type="entry name" value="mS23_dom_met"/>
</dbReference>
<dbReference type="EMBL" id="BGPR01010329">
    <property type="protein sequence ID" value="GBN45586.1"/>
    <property type="molecule type" value="Genomic_DNA"/>
</dbReference>
<keyword evidence="5" id="KW-0687">Ribonucleoprotein</keyword>
<comment type="similarity">
    <text evidence="2">Belongs to the mitochondrion-specific ribosomal protein mS23 family.</text>
</comment>
<keyword evidence="3 8" id="KW-0689">Ribosomal protein</keyword>
<dbReference type="GO" id="GO:0005739">
    <property type="term" value="C:mitochondrion"/>
    <property type="evidence" value="ECO:0007669"/>
    <property type="project" value="InterPro"/>
</dbReference>
<keyword evidence="4" id="KW-0496">Mitochondrion</keyword>
<comment type="subcellular location">
    <subcellularLocation>
        <location evidence="1">Mitochondrion</location>
    </subcellularLocation>
</comment>
<name>A0A4Y2P6D1_ARAVE</name>
<evidence type="ECO:0000256" key="6">
    <source>
        <dbReference type="ARBA" id="ARBA00035137"/>
    </source>
</evidence>
<comment type="caution">
    <text evidence="8">The sequence shown here is derived from an EMBL/GenBank/DDBJ whole genome shotgun (WGS) entry which is preliminary data.</text>
</comment>
<feature type="domain" description="Small ribosomal subunit protein mS23 conserved" evidence="7">
    <location>
        <begin position="2"/>
        <end position="125"/>
    </location>
</feature>
<dbReference type="Proteomes" id="UP000499080">
    <property type="component" value="Unassembled WGS sequence"/>
</dbReference>
<evidence type="ECO:0000313" key="9">
    <source>
        <dbReference type="Proteomes" id="UP000499080"/>
    </source>
</evidence>
<evidence type="ECO:0000256" key="5">
    <source>
        <dbReference type="ARBA" id="ARBA00023274"/>
    </source>
</evidence>
<evidence type="ECO:0000256" key="2">
    <source>
        <dbReference type="ARBA" id="ARBA00009864"/>
    </source>
</evidence>
<gene>
    <name evidence="8" type="primary">MRPS23</name>
    <name evidence="8" type="ORF">AVEN_231547_1</name>
</gene>
<proteinExistence type="inferred from homology"/>
<protein>
    <recommendedName>
        <fullName evidence="6">Small ribosomal subunit protein mS23</fullName>
    </recommendedName>
</protein>
<dbReference type="PANTHER" id="PTHR15925">
    <property type="entry name" value="MITOCHONDRIAL RIBOSOMAL PROTEIN S23"/>
    <property type="match status" value="1"/>
</dbReference>
<keyword evidence="9" id="KW-1185">Reference proteome</keyword>